<reference evidence="3 4" key="1">
    <citation type="submission" date="2019-05" db="EMBL/GenBank/DDBJ databases">
        <title>Panacibacter sp. strain 17mud1-8 Genome sequencing and assembly.</title>
        <authorList>
            <person name="Chhetri G."/>
        </authorList>
    </citation>
    <scope>NUCLEOTIDE SEQUENCE [LARGE SCALE GENOMIC DNA]</scope>
    <source>
        <strain evidence="3 4">17mud1-8</strain>
    </source>
</reference>
<dbReference type="Pfam" id="PF13181">
    <property type="entry name" value="TPR_8"/>
    <property type="match status" value="1"/>
</dbReference>
<keyword evidence="2" id="KW-0732">Signal</keyword>
<protein>
    <submittedName>
        <fullName evidence="3">Tetratricopeptide repeat protein</fullName>
    </submittedName>
</protein>
<dbReference type="EMBL" id="SZQL01000004">
    <property type="protein sequence ID" value="TKK69741.1"/>
    <property type="molecule type" value="Genomic_DNA"/>
</dbReference>
<dbReference type="SMART" id="SM00028">
    <property type="entry name" value="TPR"/>
    <property type="match status" value="12"/>
</dbReference>
<feature type="repeat" description="TPR" evidence="1">
    <location>
        <begin position="660"/>
        <end position="693"/>
    </location>
</feature>
<name>A0A4U3L3K7_9BACT</name>
<organism evidence="3 4">
    <name type="scientific">Ilyomonas limi</name>
    <dbReference type="NCBI Taxonomy" id="2575867"/>
    <lineage>
        <taxon>Bacteria</taxon>
        <taxon>Pseudomonadati</taxon>
        <taxon>Bacteroidota</taxon>
        <taxon>Chitinophagia</taxon>
        <taxon>Chitinophagales</taxon>
        <taxon>Chitinophagaceae</taxon>
        <taxon>Ilyomonas</taxon>
    </lineage>
</organism>
<dbReference type="PANTHER" id="PTHR12558:SF13">
    <property type="entry name" value="CELL DIVISION CYCLE PROTEIN 27 HOMOLOG"/>
    <property type="match status" value="1"/>
</dbReference>
<gene>
    <name evidence="3" type="ORF">FC093_06520</name>
</gene>
<dbReference type="Proteomes" id="UP000305848">
    <property type="component" value="Unassembled WGS sequence"/>
</dbReference>
<evidence type="ECO:0000313" key="3">
    <source>
        <dbReference type="EMBL" id="TKK69741.1"/>
    </source>
</evidence>
<dbReference type="PROSITE" id="PS50005">
    <property type="entry name" value="TPR"/>
    <property type="match status" value="2"/>
</dbReference>
<keyword evidence="1" id="KW-0802">TPR repeat</keyword>
<dbReference type="OrthoDB" id="9814448at2"/>
<evidence type="ECO:0000313" key="4">
    <source>
        <dbReference type="Proteomes" id="UP000305848"/>
    </source>
</evidence>
<feature type="repeat" description="TPR" evidence="1">
    <location>
        <begin position="956"/>
        <end position="989"/>
    </location>
</feature>
<feature type="chain" id="PRO_5020382420" evidence="2">
    <location>
        <begin position="24"/>
        <end position="1018"/>
    </location>
</feature>
<dbReference type="Pfam" id="PF13174">
    <property type="entry name" value="TPR_6"/>
    <property type="match status" value="2"/>
</dbReference>
<dbReference type="InterPro" id="IPR011990">
    <property type="entry name" value="TPR-like_helical_dom_sf"/>
</dbReference>
<dbReference type="Gene3D" id="1.25.40.10">
    <property type="entry name" value="Tetratricopeptide repeat domain"/>
    <property type="match status" value="7"/>
</dbReference>
<proteinExistence type="predicted"/>
<evidence type="ECO:0000256" key="1">
    <source>
        <dbReference type="PROSITE-ProRule" id="PRU00339"/>
    </source>
</evidence>
<keyword evidence="4" id="KW-1185">Reference proteome</keyword>
<dbReference type="AlphaFoldDB" id="A0A4U3L3K7"/>
<evidence type="ECO:0000256" key="2">
    <source>
        <dbReference type="SAM" id="SignalP"/>
    </source>
</evidence>
<dbReference type="RefSeq" id="WP_137260962.1">
    <property type="nucleotide sequence ID" value="NZ_SZQL01000004.1"/>
</dbReference>
<dbReference type="PANTHER" id="PTHR12558">
    <property type="entry name" value="CELL DIVISION CYCLE 16,23,27"/>
    <property type="match status" value="1"/>
</dbReference>
<feature type="signal peptide" evidence="2">
    <location>
        <begin position="1"/>
        <end position="23"/>
    </location>
</feature>
<dbReference type="InterPro" id="IPR019734">
    <property type="entry name" value="TPR_rpt"/>
</dbReference>
<dbReference type="Pfam" id="PF13432">
    <property type="entry name" value="TPR_16"/>
    <property type="match status" value="2"/>
</dbReference>
<comment type="caution">
    <text evidence="3">The sequence shown here is derived from an EMBL/GenBank/DDBJ whole genome shotgun (WGS) entry which is preliminary data.</text>
</comment>
<sequence>MRLKPTHFFLSCLLSVSIVQVNAQATKENNDPDAEFKLAKELYMKQQFSLAYPLFEELHNQNSFKQSNYPTSEQLEAKYYAIACGLQLNDETAVPKAKTFTEVEHNAPRVQMMSYQLAEYYYRKKDFENAIAYYEKAGIDNLSNTEIANMKFHEAYGYFTMKRFSEAKPLFNSIRQIPADPNYIDANYYYGFIAFGEKNYKEALNAFKVVQDKPAYQSIVPYYVTEIYYFTGNRDSAIASGEAALKQGNQYYNMQLKQLLGHAYFDKKQFNKARPYLEDYVSNTPKVSREDLYELSYTYYVAQDWNKAITGFKELGGKQDSLAQNSMYLLGDAYLKTGQKPNARSAFLFCALNSSNTTQKEISKFLYAKLSYELGYQDVALTELQNFLATYRNSAYAPEAKELLVNVLANTNNYKEALSLFESLHSQSESALRVYPRILYGRATELINEQQIDAADELLNRIFTADYNEAQLQPTYFWKGELSFRLNDADSAIYYFTTYLRNPVTYGEVNATDARYTLGYAYMDVEDWAAALKNFEQITTTVSTASSNVQQDAFVRAADCNFMQKKYSKALQSYENIIALNLPAADYAYYQKAIIAGASNQRTEKLTLLKNFVQRYPSSVLVPDANMEMANTYMANEEFGNAIAPLNAIIANKNAVSFKPQAYLKLGVCYFNMDNNDQALNSFKTLMSAYPSADESNEAIEYVRNIFISRQQPNEFVTFMRQNGKDVSRNEQDSLTYTAAYISYSNKDLDNALKGFQSYLSQFPDGRYAIDAGYFAGTIFNGRKDYNNALTYYTAVADKAPNKYAEFAVLQAARIYYFELKDYAKAEQYFAQLKTIATGQDTKLESMRGLLRCQYKLQQFAEAVPNAQDLLTQKGIATDDKMMANLVIAKSYQANNQLSDAVAAYKSVVALGKSEYGAEARYRIAEIALEQGELKSAEKAGFDVINKAGSYDYWITKAYILLGDVYYRQGDYFNAEATLKSVVENATDDALKQEAQQKLDTVVKEKNKNSKIDQTLNQ</sequence>
<dbReference type="SUPFAM" id="SSF48452">
    <property type="entry name" value="TPR-like"/>
    <property type="match status" value="5"/>
</dbReference>
<dbReference type="SUPFAM" id="SSF81901">
    <property type="entry name" value="HCP-like"/>
    <property type="match status" value="1"/>
</dbReference>
<accession>A0A4U3L3K7</accession>